<dbReference type="EMBL" id="PIPQ01000002">
    <property type="protein sequence ID" value="RUO42950.1"/>
    <property type="molecule type" value="Genomic_DNA"/>
</dbReference>
<dbReference type="InterPro" id="IPR007848">
    <property type="entry name" value="Small_mtfrase_dom"/>
</dbReference>
<dbReference type="PANTHER" id="PTHR47816">
    <property type="entry name" value="RIBOSOMAL RNA SMALL SUBUNIT METHYLTRANSFERASE C"/>
    <property type="match status" value="1"/>
</dbReference>
<dbReference type="OrthoDB" id="9816072at2"/>
<dbReference type="InterPro" id="IPR002052">
    <property type="entry name" value="DNA_methylase_N6_adenine_CS"/>
</dbReference>
<dbReference type="GO" id="GO:0003676">
    <property type="term" value="F:nucleic acid binding"/>
    <property type="evidence" value="ECO:0007669"/>
    <property type="project" value="InterPro"/>
</dbReference>
<dbReference type="Pfam" id="PF05175">
    <property type="entry name" value="MTS"/>
    <property type="match status" value="1"/>
</dbReference>
<evidence type="ECO:0000256" key="2">
    <source>
        <dbReference type="ARBA" id="ARBA00022552"/>
    </source>
</evidence>
<dbReference type="Gene3D" id="3.40.50.150">
    <property type="entry name" value="Vaccinia Virus protein VP39"/>
    <property type="match status" value="2"/>
</dbReference>
<evidence type="ECO:0000259" key="6">
    <source>
        <dbReference type="Pfam" id="PF05175"/>
    </source>
</evidence>
<keyword evidence="1" id="KW-0963">Cytoplasm</keyword>
<protein>
    <submittedName>
        <fullName evidence="8">Uncharacterized protein</fullName>
    </submittedName>
</protein>
<comment type="caution">
    <text evidence="8">The sequence shown here is derived from an EMBL/GenBank/DDBJ whole genome shotgun (WGS) entry which is preliminary data.</text>
</comment>
<dbReference type="PRINTS" id="PR00507">
    <property type="entry name" value="N12N6MTFRASE"/>
</dbReference>
<dbReference type="InterPro" id="IPR013675">
    <property type="entry name" value="Mtase_sm_N"/>
</dbReference>
<feature type="domain" description="Methyltransferase small N-terminal" evidence="7">
    <location>
        <begin position="14"/>
        <end position="155"/>
    </location>
</feature>
<keyword evidence="3" id="KW-0489">Methyltransferase</keyword>
<name>A0A432X7Z1_9GAMM</name>
<dbReference type="GO" id="GO:0008990">
    <property type="term" value="F:rRNA (guanine-N2-)-methyltransferase activity"/>
    <property type="evidence" value="ECO:0007669"/>
    <property type="project" value="InterPro"/>
</dbReference>
<dbReference type="InterPro" id="IPR029063">
    <property type="entry name" value="SAM-dependent_MTases_sf"/>
</dbReference>
<evidence type="ECO:0000256" key="4">
    <source>
        <dbReference type="ARBA" id="ARBA00022679"/>
    </source>
</evidence>
<feature type="domain" description="Methyltransferase small" evidence="6">
    <location>
        <begin position="169"/>
        <end position="331"/>
    </location>
</feature>
<evidence type="ECO:0000256" key="3">
    <source>
        <dbReference type="ARBA" id="ARBA00022603"/>
    </source>
</evidence>
<dbReference type="InterPro" id="IPR046977">
    <property type="entry name" value="RsmC/RlmG"/>
</dbReference>
<gene>
    <name evidence="8" type="ORF">CWE15_05990</name>
</gene>
<dbReference type="RefSeq" id="WP_126757165.1">
    <property type="nucleotide sequence ID" value="NZ_PIPQ01000002.1"/>
</dbReference>
<dbReference type="PANTHER" id="PTHR47816:SF4">
    <property type="entry name" value="RIBOSOMAL RNA SMALL SUBUNIT METHYLTRANSFERASE C"/>
    <property type="match status" value="1"/>
</dbReference>
<reference evidence="8 9" key="1">
    <citation type="journal article" date="2011" name="Front. Microbiol.">
        <title>Genomic signatures of strain selection and enhancement in Bacillus atrophaeus var. globigii, a historical biowarfare simulant.</title>
        <authorList>
            <person name="Gibbons H.S."/>
            <person name="Broomall S.M."/>
            <person name="McNew L.A."/>
            <person name="Daligault H."/>
            <person name="Chapman C."/>
            <person name="Bruce D."/>
            <person name="Karavis M."/>
            <person name="Krepps M."/>
            <person name="McGregor P.A."/>
            <person name="Hong C."/>
            <person name="Park K.H."/>
            <person name="Akmal A."/>
            <person name="Feldman A."/>
            <person name="Lin J.S."/>
            <person name="Chang W.E."/>
            <person name="Higgs B.W."/>
            <person name="Demirev P."/>
            <person name="Lindquist J."/>
            <person name="Liem A."/>
            <person name="Fochler E."/>
            <person name="Read T.D."/>
            <person name="Tapia R."/>
            <person name="Johnson S."/>
            <person name="Bishop-Lilly K.A."/>
            <person name="Detter C."/>
            <person name="Han C."/>
            <person name="Sozhamannan S."/>
            <person name="Rosenzweig C.N."/>
            <person name="Skowronski E.W."/>
        </authorList>
    </citation>
    <scope>NUCLEOTIDE SEQUENCE [LARGE SCALE GENOMIC DNA]</scope>
    <source>
        <strain evidence="8 9">AIT1</strain>
    </source>
</reference>
<dbReference type="SUPFAM" id="SSF53335">
    <property type="entry name" value="S-adenosyl-L-methionine-dependent methyltransferases"/>
    <property type="match status" value="1"/>
</dbReference>
<accession>A0A432X7Z1</accession>
<dbReference type="Pfam" id="PF08468">
    <property type="entry name" value="MTS_N"/>
    <property type="match status" value="1"/>
</dbReference>
<organism evidence="8 9">
    <name type="scientific">Aliidiomarina taiwanensis</name>
    <dbReference type="NCBI Taxonomy" id="946228"/>
    <lineage>
        <taxon>Bacteria</taxon>
        <taxon>Pseudomonadati</taxon>
        <taxon>Pseudomonadota</taxon>
        <taxon>Gammaproteobacteria</taxon>
        <taxon>Alteromonadales</taxon>
        <taxon>Idiomarinaceae</taxon>
        <taxon>Aliidiomarina</taxon>
    </lineage>
</organism>
<keyword evidence="4" id="KW-0808">Transferase</keyword>
<evidence type="ECO:0000313" key="9">
    <source>
        <dbReference type="Proteomes" id="UP000286976"/>
    </source>
</evidence>
<keyword evidence="2" id="KW-0698">rRNA processing</keyword>
<dbReference type="CDD" id="cd02440">
    <property type="entry name" value="AdoMet_MTases"/>
    <property type="match status" value="1"/>
</dbReference>
<dbReference type="PROSITE" id="PS00092">
    <property type="entry name" value="N6_MTASE"/>
    <property type="match status" value="1"/>
</dbReference>
<evidence type="ECO:0000256" key="1">
    <source>
        <dbReference type="ARBA" id="ARBA00022490"/>
    </source>
</evidence>
<sequence length="334" mass="37276">MSLDSTWRLLQRQGIFEHHPAFLFVNPPADALVQSPHSSWRLYAHERAYQAPGTLLPSEQVSAHFEYTTQCDAAVVFLPKEKKLSDFILAQLAHQLPLHTQVYIVGPNDGGIRSFAKKAIPGFAPLQKVGSGNHCQLLTTELVHQQDFVAEQHLKKQNIVFQERQYPLAFLPGVFGEGRLDAGTAFFLEHMPASVSGRVLDFGCGSGVISYWLQQHRNLEHMMAADLSTLATSAAAHTLAACQTPYEVRLSDGFYAISETFDWIVTNPPFHQGKATDYEITSRFIAELKQHLNPGGQVVMVANSFLPWPNLLQASFQHVQTLAKNNRFTITLAR</sequence>
<proteinExistence type="predicted"/>
<dbReference type="Proteomes" id="UP000286976">
    <property type="component" value="Unassembled WGS sequence"/>
</dbReference>
<evidence type="ECO:0000313" key="8">
    <source>
        <dbReference type="EMBL" id="RUO42950.1"/>
    </source>
</evidence>
<dbReference type="AlphaFoldDB" id="A0A432X7Z1"/>
<evidence type="ECO:0000256" key="5">
    <source>
        <dbReference type="ARBA" id="ARBA00022691"/>
    </source>
</evidence>
<keyword evidence="5" id="KW-0949">S-adenosyl-L-methionine</keyword>
<keyword evidence="9" id="KW-1185">Reference proteome</keyword>
<evidence type="ECO:0000259" key="7">
    <source>
        <dbReference type="Pfam" id="PF08468"/>
    </source>
</evidence>